<evidence type="ECO:0000256" key="1">
    <source>
        <dbReference type="ARBA" id="ARBA00022723"/>
    </source>
</evidence>
<evidence type="ECO:0000256" key="2">
    <source>
        <dbReference type="ARBA" id="ARBA00023004"/>
    </source>
</evidence>
<evidence type="ECO:0000313" key="7">
    <source>
        <dbReference type="Proteomes" id="UP001382727"/>
    </source>
</evidence>
<reference evidence="6 7" key="1">
    <citation type="submission" date="2024-02" db="EMBL/GenBank/DDBJ databases">
        <title>Janibacter sp. nov., isolated from gut of marine sandworm.</title>
        <authorList>
            <person name="Kim B."/>
            <person name="Jun M.O."/>
            <person name="Shin N.-R."/>
        </authorList>
    </citation>
    <scope>NUCLEOTIDE SEQUENCE [LARGE SCALE GENOMIC DNA]</scope>
    <source>
        <strain evidence="6 7">A1S7</strain>
    </source>
</reference>
<dbReference type="PANTHER" id="PTHR43822">
    <property type="entry name" value="HOMOACONITASE, MITOCHONDRIAL-RELATED"/>
    <property type="match status" value="1"/>
</dbReference>
<evidence type="ECO:0000259" key="5">
    <source>
        <dbReference type="Pfam" id="PF00330"/>
    </source>
</evidence>
<dbReference type="Pfam" id="PF00330">
    <property type="entry name" value="Aconitase"/>
    <property type="match status" value="1"/>
</dbReference>
<proteinExistence type="predicted"/>
<feature type="domain" description="Aconitase/3-isopropylmalate dehydratase large subunit alpha/beta/alpha" evidence="5">
    <location>
        <begin position="69"/>
        <end position="411"/>
    </location>
</feature>
<dbReference type="EMBL" id="CP144913">
    <property type="protein sequence ID" value="WXB76488.1"/>
    <property type="molecule type" value="Genomic_DNA"/>
</dbReference>
<dbReference type="InterPro" id="IPR015931">
    <property type="entry name" value="Acnase/IPM_dHydase_lsu_aba_1/3"/>
</dbReference>
<evidence type="ECO:0000256" key="3">
    <source>
        <dbReference type="ARBA" id="ARBA00023014"/>
    </source>
</evidence>
<dbReference type="InterPro" id="IPR001030">
    <property type="entry name" value="Acoase/IPM_deHydtase_lsu_aba"/>
</dbReference>
<dbReference type="PRINTS" id="PR00415">
    <property type="entry name" value="ACONITASE"/>
</dbReference>
<keyword evidence="3" id="KW-0411">Iron-sulfur</keyword>
<sequence length="421" mass="45300">MGQTITQKILSRAGSVDAAQVGENYPVRPDYMVAYDFPGYTDRFFRQMKEDFGVTKVAEPDRYVLFIDHLLSNKNEHEAEVHKVTRDWAHKNGVHFHEGEGIGHQVAAELGYALPGSFLIHFDGHISSLGAFGSLGMGVRRDLLEGWVTGGINLDIPDTTRFHLTGSLAPGLESRDLIHKIISDIGADGVAFQVMEYTGPGAQAMPLGQRQALCGMAMFAGGVSAIFNPDELSLEYSRKVAKKDFEPLYSDPDAEYAARYDINLNDLSPQIVLPGSARAANTHDVREVSGQKIQRAFIGSCASGRIEDIRAAAQILEGERVASGVELNVVPTSKRIYDQAESEGLLDTLRTAGAHVVESSCDFCFGYAKPLAPGEVCVSTGVLNIAGRMGSADADIFMGSATTVAASALTGSLTDPREVVN</sequence>
<keyword evidence="4" id="KW-0456">Lyase</keyword>
<name>A0ABZ2MHM3_9MICO</name>
<gene>
    <name evidence="6" type="ORF">V1351_00080</name>
</gene>
<dbReference type="InterPro" id="IPR050067">
    <property type="entry name" value="IPM_dehydratase_rel_enz"/>
</dbReference>
<dbReference type="Proteomes" id="UP001382727">
    <property type="component" value="Chromosome"/>
</dbReference>
<keyword evidence="1" id="KW-0479">Metal-binding</keyword>
<keyword evidence="7" id="KW-1185">Reference proteome</keyword>
<evidence type="ECO:0000256" key="4">
    <source>
        <dbReference type="ARBA" id="ARBA00023239"/>
    </source>
</evidence>
<organism evidence="6 7">
    <name type="scientific">Janibacter alittae</name>
    <dbReference type="NCBI Taxonomy" id="3115209"/>
    <lineage>
        <taxon>Bacteria</taxon>
        <taxon>Bacillati</taxon>
        <taxon>Actinomycetota</taxon>
        <taxon>Actinomycetes</taxon>
        <taxon>Micrococcales</taxon>
        <taxon>Intrasporangiaceae</taxon>
        <taxon>Janibacter</taxon>
    </lineage>
</organism>
<dbReference type="Gene3D" id="3.30.499.10">
    <property type="entry name" value="Aconitase, domain 3"/>
    <property type="match status" value="2"/>
</dbReference>
<protein>
    <submittedName>
        <fullName evidence="6">Aconitase family protein</fullName>
    </submittedName>
</protein>
<keyword evidence="2" id="KW-0408">Iron</keyword>
<dbReference type="PANTHER" id="PTHR43822:SF2">
    <property type="entry name" value="HOMOACONITASE, MITOCHONDRIAL"/>
    <property type="match status" value="1"/>
</dbReference>
<dbReference type="SUPFAM" id="SSF53732">
    <property type="entry name" value="Aconitase iron-sulfur domain"/>
    <property type="match status" value="1"/>
</dbReference>
<evidence type="ECO:0000313" key="6">
    <source>
        <dbReference type="EMBL" id="WXB76488.1"/>
    </source>
</evidence>
<dbReference type="RefSeq" id="WP_338749511.1">
    <property type="nucleotide sequence ID" value="NZ_CP144913.1"/>
</dbReference>
<dbReference type="InterPro" id="IPR036008">
    <property type="entry name" value="Aconitase_4Fe-4S_dom"/>
</dbReference>
<accession>A0ABZ2MHM3</accession>